<organism evidence="1 2">
    <name type="scientific">Fictibacillus fluitans</name>
    <dbReference type="NCBI Taxonomy" id="3058422"/>
    <lineage>
        <taxon>Bacteria</taxon>
        <taxon>Bacillati</taxon>
        <taxon>Bacillota</taxon>
        <taxon>Bacilli</taxon>
        <taxon>Bacillales</taxon>
        <taxon>Fictibacillaceae</taxon>
        <taxon>Fictibacillus</taxon>
    </lineage>
</organism>
<dbReference type="EMBL" id="JAUHTR010000006">
    <property type="protein sequence ID" value="MDN4525322.1"/>
    <property type="molecule type" value="Genomic_DNA"/>
</dbReference>
<dbReference type="Proteomes" id="UP001172721">
    <property type="component" value="Unassembled WGS sequence"/>
</dbReference>
<comment type="caution">
    <text evidence="1">The sequence shown here is derived from an EMBL/GenBank/DDBJ whole genome shotgun (WGS) entry which is preliminary data.</text>
</comment>
<evidence type="ECO:0000313" key="2">
    <source>
        <dbReference type="Proteomes" id="UP001172721"/>
    </source>
</evidence>
<evidence type="ECO:0000313" key="1">
    <source>
        <dbReference type="EMBL" id="MDN4525322.1"/>
    </source>
</evidence>
<proteinExistence type="predicted"/>
<reference evidence="1" key="1">
    <citation type="submission" date="2023-07" db="EMBL/GenBank/DDBJ databases">
        <title>Fictibacillus sp. isolated from freshwater pond.</title>
        <authorList>
            <person name="Kirdat K."/>
            <person name="Bhat A."/>
            <person name="Mourya A."/>
            <person name="Yadav A."/>
        </authorList>
    </citation>
    <scope>NUCLEOTIDE SEQUENCE</scope>
    <source>
        <strain evidence="1">NE201</strain>
    </source>
</reference>
<accession>A0ABT8HX17</accession>
<protein>
    <submittedName>
        <fullName evidence="1">Phage tail protein</fullName>
    </submittedName>
</protein>
<dbReference type="RefSeq" id="WP_301166362.1">
    <property type="nucleotide sequence ID" value="NZ_JAUHTR010000006.1"/>
</dbReference>
<name>A0ABT8HX17_9BACL</name>
<keyword evidence="2" id="KW-1185">Reference proteome</keyword>
<gene>
    <name evidence="1" type="ORF">QYB97_12585</name>
</gene>
<sequence length="201" mass="21944">MAENKNYRATVGVSEFYYATLDETEVNADSEIERVKFLQNITVEMPQEIVRAYGDNVTAEMGVSSGNTNVSGAFHKLPSEDKRVLFGLESTADGLDAYGGEDDPPYVACVFAKTRNDGSKEWVGLPKGKFMRSNIAGQTKEDGLEFQNDEISAEFMDREVTGFANPKSVVTGSDNKGETVKRDALFQAIFGKPYPGAPEGV</sequence>
<dbReference type="NCBIfam" id="TIGR01603">
    <property type="entry name" value="maj_tail_phi13"/>
    <property type="match status" value="1"/>
</dbReference>
<dbReference type="InterPro" id="IPR006490">
    <property type="entry name" value="Maj_tail_phi13"/>
</dbReference>